<dbReference type="PROSITE" id="PS50125">
    <property type="entry name" value="GUANYLATE_CYCLASE_2"/>
    <property type="match status" value="1"/>
</dbReference>
<dbReference type="PANTHER" id="PTHR16305">
    <property type="entry name" value="TESTICULAR SOLUBLE ADENYLYL CYCLASE"/>
    <property type="match status" value="1"/>
</dbReference>
<dbReference type="Gene3D" id="3.30.70.1230">
    <property type="entry name" value="Nucleotide cyclase"/>
    <property type="match status" value="1"/>
</dbReference>
<feature type="repeat" description="TPR" evidence="3">
    <location>
        <begin position="931"/>
        <end position="964"/>
    </location>
</feature>
<comment type="caution">
    <text evidence="5">The sequence shown here is derived from an EMBL/GenBank/DDBJ whole genome shotgun (WGS) entry which is preliminary data.</text>
</comment>
<dbReference type="PANTHER" id="PTHR16305:SF28">
    <property type="entry name" value="GUANYLATE CYCLASE DOMAIN-CONTAINING PROTEIN"/>
    <property type="match status" value="1"/>
</dbReference>
<evidence type="ECO:0000256" key="2">
    <source>
        <dbReference type="ARBA" id="ARBA00022840"/>
    </source>
</evidence>
<dbReference type="Proteomes" id="UP000885826">
    <property type="component" value="Unassembled WGS sequence"/>
</dbReference>
<feature type="repeat" description="TPR" evidence="3">
    <location>
        <begin position="811"/>
        <end position="844"/>
    </location>
</feature>
<dbReference type="InterPro" id="IPR027417">
    <property type="entry name" value="P-loop_NTPase"/>
</dbReference>
<reference evidence="5" key="1">
    <citation type="journal article" date="2020" name="mSystems">
        <title>Genome- and Community-Level Interaction Insights into Carbon Utilization and Element Cycling Functions of Hydrothermarchaeota in Hydrothermal Sediment.</title>
        <authorList>
            <person name="Zhou Z."/>
            <person name="Liu Y."/>
            <person name="Xu W."/>
            <person name="Pan J."/>
            <person name="Luo Z.H."/>
            <person name="Li M."/>
        </authorList>
    </citation>
    <scope>NUCLEOTIDE SEQUENCE</scope>
    <source>
        <strain evidence="5">HyVt-388</strain>
    </source>
</reference>
<accession>A0A9C9JZG3</accession>
<dbReference type="InterPro" id="IPR019734">
    <property type="entry name" value="TPR_rpt"/>
</dbReference>
<evidence type="ECO:0000256" key="3">
    <source>
        <dbReference type="PROSITE-ProRule" id="PRU00339"/>
    </source>
</evidence>
<dbReference type="Pfam" id="PF13424">
    <property type="entry name" value="TPR_12"/>
    <property type="match status" value="3"/>
</dbReference>
<dbReference type="GO" id="GO:0005524">
    <property type="term" value="F:ATP binding"/>
    <property type="evidence" value="ECO:0007669"/>
    <property type="project" value="UniProtKB-KW"/>
</dbReference>
<dbReference type="EMBL" id="DRIG01000023">
    <property type="protein sequence ID" value="HEC77876.1"/>
    <property type="molecule type" value="Genomic_DNA"/>
</dbReference>
<dbReference type="Pfam" id="PF13191">
    <property type="entry name" value="AAA_16"/>
    <property type="match status" value="1"/>
</dbReference>
<dbReference type="SMART" id="SM00028">
    <property type="entry name" value="TPR"/>
    <property type="match status" value="9"/>
</dbReference>
<keyword evidence="1" id="KW-0547">Nucleotide-binding</keyword>
<feature type="repeat" description="TPR" evidence="3">
    <location>
        <begin position="725"/>
        <end position="758"/>
    </location>
</feature>
<dbReference type="InterPro" id="IPR041664">
    <property type="entry name" value="AAA_16"/>
</dbReference>
<evidence type="ECO:0000256" key="1">
    <source>
        <dbReference type="ARBA" id="ARBA00022741"/>
    </source>
</evidence>
<dbReference type="GO" id="GO:0005737">
    <property type="term" value="C:cytoplasm"/>
    <property type="evidence" value="ECO:0007669"/>
    <property type="project" value="TreeGrafter"/>
</dbReference>
<dbReference type="SUPFAM" id="SSF52540">
    <property type="entry name" value="P-loop containing nucleoside triphosphate hydrolases"/>
    <property type="match status" value="1"/>
</dbReference>
<dbReference type="Gene3D" id="3.40.50.300">
    <property type="entry name" value="P-loop containing nucleotide triphosphate hydrolases"/>
    <property type="match status" value="1"/>
</dbReference>
<keyword evidence="3" id="KW-0802">TPR repeat</keyword>
<dbReference type="InterPro" id="IPR001054">
    <property type="entry name" value="A/G_cyclase"/>
</dbReference>
<dbReference type="Gene3D" id="1.25.40.10">
    <property type="entry name" value="Tetratricopeptide repeat domain"/>
    <property type="match status" value="3"/>
</dbReference>
<feature type="domain" description="Guanylate cyclase" evidence="4">
    <location>
        <begin position="17"/>
        <end position="151"/>
    </location>
</feature>
<dbReference type="SUPFAM" id="SSF55073">
    <property type="entry name" value="Nucleotide cyclase"/>
    <property type="match status" value="1"/>
</dbReference>
<dbReference type="CDD" id="cd07302">
    <property type="entry name" value="CHD"/>
    <property type="match status" value="1"/>
</dbReference>
<protein>
    <submittedName>
        <fullName evidence="5">Tetratricopeptide repeat protein</fullName>
    </submittedName>
</protein>
<sequence>MKNSLHNECQKERRLVTILFADLSGFTALSENLDPEELNEALNICFEILNRIISKYGGTIHKYEGDSVLAVFGLPQAHEDDPERGVKTALEMMERIPEINKALGMKLKADCDLGLHIGINLGTVFAGTIGSREKKEYTIIGEAVNMASRLMDAADDREILVSGRVFRQTRYLFEYQPLKPIHVKGISRPVQIFRPLKIKDKADPKRGIEGFESVMVGRDKELALLHNKAQLLYQQKKGGVVFVLGEAGIGKSRLYNELKRRIISETIPVKIIEGRCLSYGEMITYHPILQIIKQLFHISDKDTMDIIKQKVLSVCKKLLPHKDQEVVPYILYLLSIPLPKEFSEKVKHLDAEGLNLQMFVALKILLHMAAKKTPLLVIIEDYHWIDDASLDFLKFIFDTTENEPILLLCLSRFTKETHGYEVKEFFRKRLGSDFTEIELHVLSDEVSQQLTDNLLKVSGLSEEVQRKILDKAEGNPLFLEEIIRSLIDRGLLIRESGTWKASDDLDIDWIPDSIQEIIATRIDNLEPNLKVILQKAAVIGRNFLVHLLECLTGIDSLMMSVHLATLEELEYIRLLTKEPQLEYTFKHPLVREVVYNSLPKKERRELHGQIAEIMEEILVDRLDEFTDFLALHYANSDEKEKAIVWLEKAGFRAKEQYANKEAVKYFEKVISLFNRFPEVSTQDKMIQVRAYEALGDVNAIRGAYEAAINAYASIINKSENLILRARAQRKTARVYWHQSNFTEALDFLDKSLEILSDDSDDALLEQAEVYLLRGAVYEVQGAMEEARKSVEKTLNIIERISEDERVKKIRAKAYISLAGIFRNHGDYDKAIKRYEQSRVLLEELNDKQVIGNVMYLLGIVYHMKGDYKKAIELNEQSRMILEQIGDKKNIGRTYTNLGIMYSYLEKGEKVLDFHRKALQISLEIGDRRGEGFAYSNLAIFYLNTDEYEMARKYFYKYLEIAESIGDKTSISAALGNLAILYLRIKEYDKAEQHLLRAEKIIKELGNKQLLATAYNYLAEIKRLKHERPENALEYLNLAWDLAQGTGNKAGQADCALNFAKLYAGIGKLKKAEEYMEKADELFVDLGRIRLLQDAYYNYAEILKEIGEKKLAAAYRKKAEALARKSK</sequence>
<dbReference type="GO" id="GO:0009190">
    <property type="term" value="P:cyclic nucleotide biosynthetic process"/>
    <property type="evidence" value="ECO:0007669"/>
    <property type="project" value="InterPro"/>
</dbReference>
<dbReference type="InterPro" id="IPR011990">
    <property type="entry name" value="TPR-like_helical_dom_sf"/>
</dbReference>
<gene>
    <name evidence="5" type="ORF">ENI34_01870</name>
</gene>
<dbReference type="PROSITE" id="PS50005">
    <property type="entry name" value="TPR"/>
    <property type="match status" value="3"/>
</dbReference>
<dbReference type="AlphaFoldDB" id="A0A9C9JZG3"/>
<dbReference type="SMART" id="SM00044">
    <property type="entry name" value="CYCc"/>
    <property type="match status" value="1"/>
</dbReference>
<organism evidence="5 6">
    <name type="scientific">candidate division WOR-3 bacterium</name>
    <dbReference type="NCBI Taxonomy" id="2052148"/>
    <lineage>
        <taxon>Bacteria</taxon>
        <taxon>Bacteria division WOR-3</taxon>
    </lineage>
</organism>
<evidence type="ECO:0000259" key="4">
    <source>
        <dbReference type="PROSITE" id="PS50125"/>
    </source>
</evidence>
<proteinExistence type="predicted"/>
<dbReference type="SUPFAM" id="SSF48452">
    <property type="entry name" value="TPR-like"/>
    <property type="match status" value="3"/>
</dbReference>
<keyword evidence="2" id="KW-0067">ATP-binding</keyword>
<dbReference type="GO" id="GO:0035556">
    <property type="term" value="P:intracellular signal transduction"/>
    <property type="evidence" value="ECO:0007669"/>
    <property type="project" value="InterPro"/>
</dbReference>
<evidence type="ECO:0000313" key="5">
    <source>
        <dbReference type="EMBL" id="HEC77876.1"/>
    </source>
</evidence>
<name>A0A9C9JZG3_UNCW3</name>
<dbReference type="Pfam" id="PF00211">
    <property type="entry name" value="Guanylate_cyc"/>
    <property type="match status" value="1"/>
</dbReference>
<dbReference type="Pfam" id="PF13181">
    <property type="entry name" value="TPR_8"/>
    <property type="match status" value="1"/>
</dbReference>
<evidence type="ECO:0000313" key="6">
    <source>
        <dbReference type="Proteomes" id="UP000885826"/>
    </source>
</evidence>
<dbReference type="InterPro" id="IPR029787">
    <property type="entry name" value="Nucleotide_cyclase"/>
</dbReference>
<dbReference type="GO" id="GO:0004016">
    <property type="term" value="F:adenylate cyclase activity"/>
    <property type="evidence" value="ECO:0007669"/>
    <property type="project" value="TreeGrafter"/>
</dbReference>